<evidence type="ECO:0000256" key="4">
    <source>
        <dbReference type="SAM" id="Coils"/>
    </source>
</evidence>
<feature type="repeat" description="WD" evidence="3">
    <location>
        <begin position="877"/>
        <end position="911"/>
    </location>
</feature>
<dbReference type="CDD" id="cd00200">
    <property type="entry name" value="WD40"/>
    <property type="match status" value="2"/>
</dbReference>
<name>Q10ZJ2_TRIEI</name>
<evidence type="ECO:0000256" key="5">
    <source>
        <dbReference type="SAM" id="Phobius"/>
    </source>
</evidence>
<dbReference type="EMBL" id="CP000393">
    <property type="protein sequence ID" value="ABG52332.1"/>
    <property type="molecule type" value="Genomic_DNA"/>
</dbReference>
<proteinExistence type="predicted"/>
<keyword evidence="5" id="KW-0812">Transmembrane</keyword>
<feature type="repeat" description="WD" evidence="3">
    <location>
        <begin position="1123"/>
        <end position="1155"/>
    </location>
</feature>
<evidence type="ECO:0000256" key="2">
    <source>
        <dbReference type="ARBA" id="ARBA00022737"/>
    </source>
</evidence>
<organism evidence="6">
    <name type="scientific">Trichodesmium erythraeum (strain IMS101)</name>
    <dbReference type="NCBI Taxonomy" id="203124"/>
    <lineage>
        <taxon>Bacteria</taxon>
        <taxon>Bacillati</taxon>
        <taxon>Cyanobacteriota</taxon>
        <taxon>Cyanophyceae</taxon>
        <taxon>Oscillatoriophycideae</taxon>
        <taxon>Oscillatoriales</taxon>
        <taxon>Microcoleaceae</taxon>
        <taxon>Trichodesmium</taxon>
    </lineage>
</organism>
<dbReference type="PANTHER" id="PTHR19848:SF8">
    <property type="entry name" value="F-BOX AND WD REPEAT DOMAIN CONTAINING 7"/>
    <property type="match status" value="1"/>
</dbReference>
<dbReference type="eggNOG" id="COG2319">
    <property type="taxonomic scope" value="Bacteria"/>
</dbReference>
<feature type="repeat" description="WD" evidence="3">
    <location>
        <begin position="1000"/>
        <end position="1034"/>
    </location>
</feature>
<dbReference type="SUPFAM" id="SSF52540">
    <property type="entry name" value="P-loop containing nucleoside triphosphate hydrolases"/>
    <property type="match status" value="1"/>
</dbReference>
<dbReference type="SMART" id="SM00320">
    <property type="entry name" value="WD40"/>
    <property type="match status" value="14"/>
</dbReference>
<dbReference type="InterPro" id="IPR001680">
    <property type="entry name" value="WD40_rpt"/>
</dbReference>
<dbReference type="Pfam" id="PF00400">
    <property type="entry name" value="WD40"/>
    <property type="match status" value="12"/>
</dbReference>
<gene>
    <name evidence="6" type="ordered locus">Tery_3213</name>
</gene>
<dbReference type="KEGG" id="ter:Tery_3213"/>
<reference evidence="6" key="1">
    <citation type="submission" date="2006-06" db="EMBL/GenBank/DDBJ databases">
        <title>Complete sequence of Trichodesmium erythraeum IMS101.</title>
        <authorList>
            <consortium name="US DOE Joint Genome Institute"/>
            <person name="Copeland A."/>
            <person name="Lucas S."/>
            <person name="Lapidus A."/>
            <person name="Barry K."/>
            <person name="Detter J.C."/>
            <person name="Glavina del Rio T."/>
            <person name="Hammon N."/>
            <person name="Israni S."/>
            <person name="Dalin E."/>
            <person name="Tice H."/>
            <person name="Pitluck S."/>
            <person name="Kiss H."/>
            <person name="Munk A.C."/>
            <person name="Brettin T."/>
            <person name="Bruce D."/>
            <person name="Han C."/>
            <person name="Tapia R."/>
            <person name="Gilna P."/>
            <person name="Schmutz J."/>
            <person name="Larimer F."/>
            <person name="Land M."/>
            <person name="Hauser L."/>
            <person name="Kyrpides N."/>
            <person name="Kim E."/>
            <person name="Richardson P."/>
        </authorList>
    </citation>
    <scope>NUCLEOTIDE SEQUENCE [LARGE SCALE GENOMIC DNA]</scope>
    <source>
        <strain evidence="6">IMS101</strain>
    </source>
</reference>
<dbReference type="PRINTS" id="PR00320">
    <property type="entry name" value="GPROTEINBRPT"/>
</dbReference>
<dbReference type="InterPro" id="IPR027417">
    <property type="entry name" value="P-loop_NTPase"/>
</dbReference>
<feature type="repeat" description="WD" evidence="3">
    <location>
        <begin position="797"/>
        <end position="829"/>
    </location>
</feature>
<feature type="repeat" description="WD" evidence="3">
    <location>
        <begin position="756"/>
        <end position="790"/>
    </location>
</feature>
<keyword evidence="2" id="KW-0677">Repeat</keyword>
<dbReference type="InterPro" id="IPR036322">
    <property type="entry name" value="WD40_repeat_dom_sf"/>
</dbReference>
<feature type="repeat" description="WD" evidence="3">
    <location>
        <begin position="1205"/>
        <end position="1238"/>
    </location>
</feature>
<feature type="transmembrane region" description="Helical" evidence="5">
    <location>
        <begin position="559"/>
        <end position="580"/>
    </location>
</feature>
<dbReference type="SUPFAM" id="SSF50978">
    <property type="entry name" value="WD40 repeat-like"/>
    <property type="match status" value="3"/>
</dbReference>
<dbReference type="Gene3D" id="2.130.10.10">
    <property type="entry name" value="YVTN repeat-like/Quinoprotein amine dehydrogenase"/>
    <property type="match status" value="3"/>
</dbReference>
<feature type="coiled-coil region" evidence="4">
    <location>
        <begin position="584"/>
        <end position="611"/>
    </location>
</feature>
<feature type="repeat" description="WD" evidence="3">
    <location>
        <begin position="918"/>
        <end position="950"/>
    </location>
</feature>
<feature type="repeat" description="WD" evidence="3">
    <location>
        <begin position="838"/>
        <end position="879"/>
    </location>
</feature>
<keyword evidence="5" id="KW-0472">Membrane</keyword>
<feature type="repeat" description="WD" evidence="3">
    <location>
        <begin position="1041"/>
        <end position="1082"/>
    </location>
</feature>
<dbReference type="InterPro" id="IPR019775">
    <property type="entry name" value="WD40_repeat_CS"/>
</dbReference>
<dbReference type="STRING" id="203124.Tery_3213"/>
<dbReference type="PROSITE" id="PS50082">
    <property type="entry name" value="WD_REPEATS_2"/>
    <property type="match status" value="13"/>
</dbReference>
<dbReference type="HOGENOM" id="CLU_003454_0_0_3"/>
<keyword evidence="1 3" id="KW-0853">WD repeat</keyword>
<keyword evidence="4" id="KW-0175">Coiled coil</keyword>
<protein>
    <submittedName>
        <fullName evidence="6">WD-40 repeat</fullName>
    </submittedName>
</protein>
<feature type="repeat" description="WD" evidence="3">
    <location>
        <begin position="1082"/>
        <end position="1114"/>
    </location>
</feature>
<dbReference type="PROSITE" id="PS00678">
    <property type="entry name" value="WD_REPEATS_1"/>
    <property type="match status" value="4"/>
</dbReference>
<feature type="repeat" description="WD" evidence="3">
    <location>
        <begin position="715"/>
        <end position="756"/>
    </location>
</feature>
<feature type="repeat" description="WD" evidence="3">
    <location>
        <begin position="1164"/>
        <end position="1196"/>
    </location>
</feature>
<evidence type="ECO:0000313" key="6">
    <source>
        <dbReference type="EMBL" id="ABG52332.1"/>
    </source>
</evidence>
<feature type="repeat" description="WD" evidence="3">
    <location>
        <begin position="959"/>
        <end position="1000"/>
    </location>
</feature>
<dbReference type="OrthoDB" id="434800at2"/>
<accession>Q10ZJ2</accession>
<dbReference type="PROSITE" id="PS50294">
    <property type="entry name" value="WD_REPEATS_REGION"/>
    <property type="match status" value="13"/>
</dbReference>
<keyword evidence="5" id="KW-1133">Transmembrane helix</keyword>
<evidence type="ECO:0000256" key="3">
    <source>
        <dbReference type="PROSITE-ProRule" id="PRU00221"/>
    </source>
</evidence>
<dbReference type="InterPro" id="IPR015943">
    <property type="entry name" value="WD40/YVTN_repeat-like_dom_sf"/>
</dbReference>
<dbReference type="InterPro" id="IPR020472">
    <property type="entry name" value="WD40_PAC1"/>
</dbReference>
<dbReference type="PANTHER" id="PTHR19848">
    <property type="entry name" value="WD40 REPEAT PROTEIN"/>
    <property type="match status" value="1"/>
</dbReference>
<dbReference type="RefSeq" id="WP_011612677.1">
    <property type="nucleotide sequence ID" value="NC_008312.1"/>
</dbReference>
<dbReference type="eggNOG" id="COG1672">
    <property type="taxonomic scope" value="Bacteria"/>
</dbReference>
<evidence type="ECO:0000256" key="1">
    <source>
        <dbReference type="ARBA" id="ARBA00022574"/>
    </source>
</evidence>
<sequence length="1304" mass="146341">MNIQKNQEYNYQIGNYLTANHPTYVIRAADKELFNTLKNGEYCYVLSSPQTGKSSLKVNTTQLLQAENIICIALDMSRVNNKTFTLDEWYDQVILALEKSFTFPRYFPELWWEEMANMPGDEKLFVFIEEVLLANTQDEKIVIFIDEVNDDSVFDPGGGSLGILISYCLQERANNPEFKRLTFALLGTTIPNNLVDICRPIELSSFKIEEVPHFVNRFQGMVKQPLKFIEEILFWSGGQPFLTQKLCQIVINYLRERNEEEDDNNVTLVEDLVGICVLENWDAQDYPAHFSKLENLLLKNIQKSTNHLEIYQQILKYGRLKLPSESNQRFKNHAIAHSKWEIKELLRSGIVKINQGFLEVYSPIYAEIFNQEWVQKHLLQRTKSVPKVTEEKIELNDSNAEAKTWQVEANVSNFEIPENQKNYSHNEINSEQKLLVNPFKLKNFNNQVTNFQLGENFSGLESQDNQKNQSNNIIDPEQKQLENLLDLNQFDSSVTNLNLEENISNLQLFENHQIQSNNLIHPQQKELETPGEKITHQKNNKNQVRDKKAKKLAISQHKLNIGIAGLVVVSLIAITGATWATKLFQEKQTQLQKAEYQLEQFKYELKEAQKGKELEHEGINALRQFETAEIEALISAMKAGIKLQELVKYGRPLQHYPATSPIFALQQIINNIHEKNQIPNIKNIAMSPNNQLLAIVSNDGTAKILEFSGEPISQLRGHQGKISQIKFAPEGNLLATAADDATARIWDFQGKQQVELKGHKGQIWEITFSPDGKLLATAGEDGTARIWDISGQKIAILKKHQGRILDITFSSDGKYLATAGWDGTARIWSPSGKQLAILKGHQGSVEKIIFSPNGKYLATTGWDGTIRIWRRSSGKLLSKLKGGVWNISFSSDGKRFVTAGEDGTANIWNVSGQLLGKLPGHQGTVTSISFSPDGQCLATAGNDGSVKVWDNNGNLLTYLKGHLGRVLEMNFSSDGQLLLTLGEDGTGRVWDLEANYEAKIQGNSEIFGGVSFSSNSEKLATVAVDGVTRIWDISGNLLTEFNGSLGMFGDMSFSPDGKYLATAGDNSQARIWQVLGGELIELEGEEGMAKQISFSFDGQRLATVGEDGVARIWNNSGERLVELKGHNGRVLDVDFSPDGKYIGTAGEDGVGKIWDSSFRLVSELKIVSSWMESIGFSPSGEYIATGDSNGMVKIWDFWGHQIADLKAHIGSVKNVTFSADEEQVISMGKDGMVRIWDITGRQIGQFENAKGLSLDGKYIATLADNDLELWQVKGLNDLLKSSCNWLEDYFITHPDVRKDLEVCE</sequence>